<comment type="similarity">
    <text evidence="1">Belongs to the HyuE racemase family.</text>
</comment>
<dbReference type="Pfam" id="PF01177">
    <property type="entry name" value="Asp_Glu_race"/>
    <property type="match status" value="1"/>
</dbReference>
<gene>
    <name evidence="2" type="ORF">SLS62_007480</name>
</gene>
<accession>A0AAN9YM99</accession>
<dbReference type="PANTHER" id="PTHR28047">
    <property type="entry name" value="PROTEIN DCG1"/>
    <property type="match status" value="1"/>
</dbReference>
<evidence type="ECO:0008006" key="4">
    <source>
        <dbReference type="Google" id="ProtNLM"/>
    </source>
</evidence>
<organism evidence="2 3">
    <name type="scientific">Diatrype stigma</name>
    <dbReference type="NCBI Taxonomy" id="117547"/>
    <lineage>
        <taxon>Eukaryota</taxon>
        <taxon>Fungi</taxon>
        <taxon>Dikarya</taxon>
        <taxon>Ascomycota</taxon>
        <taxon>Pezizomycotina</taxon>
        <taxon>Sordariomycetes</taxon>
        <taxon>Xylariomycetidae</taxon>
        <taxon>Xylariales</taxon>
        <taxon>Diatrypaceae</taxon>
        <taxon>Diatrype</taxon>
    </lineage>
</organism>
<dbReference type="EMBL" id="JAKJXP020000061">
    <property type="protein sequence ID" value="KAK7750633.1"/>
    <property type="molecule type" value="Genomic_DNA"/>
</dbReference>
<dbReference type="Gene3D" id="3.40.50.12500">
    <property type="match status" value="1"/>
</dbReference>
<dbReference type="PANTHER" id="PTHR28047:SF6">
    <property type="entry name" value="CN HYDROLASE DOMAIN-CONTAINING PROTEIN"/>
    <property type="match status" value="1"/>
</dbReference>
<keyword evidence="3" id="KW-1185">Reference proteome</keyword>
<evidence type="ECO:0000256" key="1">
    <source>
        <dbReference type="ARBA" id="ARBA00038414"/>
    </source>
</evidence>
<dbReference type="GO" id="GO:0047661">
    <property type="term" value="F:amino-acid racemase activity"/>
    <property type="evidence" value="ECO:0007669"/>
    <property type="project" value="InterPro"/>
</dbReference>
<protein>
    <recommendedName>
        <fullName evidence="4">Hydantoin racemase</fullName>
    </recommendedName>
</protein>
<reference evidence="2 3" key="1">
    <citation type="submission" date="2024-02" db="EMBL/GenBank/DDBJ databases">
        <title>De novo assembly and annotation of 12 fungi associated with fruit tree decline syndrome in Ontario, Canada.</title>
        <authorList>
            <person name="Sulman M."/>
            <person name="Ellouze W."/>
            <person name="Ilyukhin E."/>
        </authorList>
    </citation>
    <scope>NUCLEOTIDE SEQUENCE [LARGE SCALE GENOMIC DNA]</scope>
    <source>
        <strain evidence="2 3">M11/M66-122</strain>
    </source>
</reference>
<sequence>MASETAATAVPGVVRPVRILIINPNATASMTESCVAMARANLPPHIAVEGFTASPPAPSAVEGFLDNVLSSAAAVRELKPLAPGYDAFLVACYSDHALVRMLREELDQPCMGIMEASLYAARVVGGRFAILATSARSRYLHEDAVRNYGLDHFCAGVGACAIGVLELDGRPGAVAEIMMRKATELVRDKGADCILLGCAGMTGLRAAVQEAVGEDVQVIDGVLTGVYHLAGLVMSGLKTAKAGVYTSSAAYREKRGQTYL</sequence>
<dbReference type="Proteomes" id="UP001320420">
    <property type="component" value="Unassembled WGS sequence"/>
</dbReference>
<evidence type="ECO:0000313" key="3">
    <source>
        <dbReference type="Proteomes" id="UP001320420"/>
    </source>
</evidence>
<comment type="caution">
    <text evidence="2">The sequence shown here is derived from an EMBL/GenBank/DDBJ whole genome shotgun (WGS) entry which is preliminary data.</text>
</comment>
<evidence type="ECO:0000313" key="2">
    <source>
        <dbReference type="EMBL" id="KAK7750633.1"/>
    </source>
</evidence>
<dbReference type="AlphaFoldDB" id="A0AAN9YM99"/>
<dbReference type="InterPro" id="IPR015942">
    <property type="entry name" value="Asp/Glu/hydantoin_racemase"/>
</dbReference>
<name>A0AAN9YM99_9PEZI</name>
<proteinExistence type="inferred from homology"/>
<dbReference type="InterPro" id="IPR053714">
    <property type="entry name" value="Iso_Racemase_Enz_sf"/>
</dbReference>
<dbReference type="InterPro" id="IPR052186">
    <property type="entry name" value="Hydantoin_racemase-like"/>
</dbReference>